<feature type="transmembrane region" description="Helical" evidence="1">
    <location>
        <begin position="205"/>
        <end position="224"/>
    </location>
</feature>
<organism evidence="2 3">
    <name type="scientific">Mannheimia indoligenes</name>
    <dbReference type="NCBI Taxonomy" id="3103145"/>
    <lineage>
        <taxon>Bacteria</taxon>
        <taxon>Pseudomonadati</taxon>
        <taxon>Pseudomonadota</taxon>
        <taxon>Gammaproteobacteria</taxon>
        <taxon>Pasteurellales</taxon>
        <taxon>Pasteurellaceae</taxon>
        <taxon>Mannheimia</taxon>
    </lineage>
</organism>
<dbReference type="InterPro" id="IPR007059">
    <property type="entry name" value="DmsC"/>
</dbReference>
<protein>
    <submittedName>
        <fullName evidence="2">DmsC/YnfH family molybdoenzyme membrane anchor subunit</fullName>
        <ecNumber evidence="2">1.8.5.3</ecNumber>
    </submittedName>
</protein>
<gene>
    <name evidence="2" type="ORF">V6W77_02135</name>
</gene>
<proteinExistence type="predicted"/>
<keyword evidence="1" id="KW-1133">Transmembrane helix</keyword>
<dbReference type="Pfam" id="PF04976">
    <property type="entry name" value="DmsC"/>
    <property type="match status" value="2"/>
</dbReference>
<dbReference type="RefSeq" id="WP_334253657.1">
    <property type="nucleotide sequence ID" value="NZ_JBAJJM010000002.1"/>
</dbReference>
<dbReference type="EC" id="1.8.5.3" evidence="2"/>
<keyword evidence="2" id="KW-0560">Oxidoreductase</keyword>
<evidence type="ECO:0000313" key="2">
    <source>
        <dbReference type="EMBL" id="MEG9475070.1"/>
    </source>
</evidence>
<feature type="transmembrane region" description="Helical" evidence="1">
    <location>
        <begin position="140"/>
        <end position="162"/>
    </location>
</feature>
<dbReference type="PANTHER" id="PTHR38095">
    <property type="entry name" value="ANAEROBIC DIMETHYL SULFOXIDE REDUCTASE CHAIN YNFH"/>
    <property type="match status" value="1"/>
</dbReference>
<feature type="transmembrane region" description="Helical" evidence="1">
    <location>
        <begin position="45"/>
        <end position="67"/>
    </location>
</feature>
<keyword evidence="1" id="KW-0812">Transmembrane</keyword>
<feature type="transmembrane region" description="Helical" evidence="1">
    <location>
        <begin position="12"/>
        <end position="33"/>
    </location>
</feature>
<sequence>MGAGLHELPLVFFTVFAQAVVGAFIGLTLVLATSQGKLAENRVHYAMTILWGLMALGFIASTTHLGSPERAFNALNRVGASDLSNEIFTGSTFFALGGAYWALATAVFLQKDSVKLPLVSPLANLIAPIANKLPKGWATLGRIIVAISGVIFVAAMAKLYLIPTVPTWNSIFTPLSFGLTALLAGSALTVVLLQLAKVETGQSLFAKLVALFAVIALVVTFFHYQHLAQTKNAIFQALDLVPGYMTYSIIRFGLIFVGVVAVFISLKKQCVWLSGLGFVLIVAGELLARTLFYGTHMTVGLKALGG</sequence>
<feature type="transmembrane region" description="Helical" evidence="1">
    <location>
        <begin position="87"/>
        <end position="109"/>
    </location>
</feature>
<reference evidence="2" key="1">
    <citation type="submission" date="2023-12" db="EMBL/GenBank/DDBJ databases">
        <title>Mannheima indologenes sp. nov. proposed for Clade V organisms of Mannheimia.</title>
        <authorList>
            <person name="Christensen H."/>
        </authorList>
    </citation>
    <scope>NUCLEOTIDE SEQUENCE</scope>
    <source>
        <strain evidence="2">M14.4</strain>
    </source>
</reference>
<feature type="transmembrane region" description="Helical" evidence="1">
    <location>
        <begin position="244"/>
        <end position="264"/>
    </location>
</feature>
<keyword evidence="3" id="KW-1185">Reference proteome</keyword>
<feature type="transmembrane region" description="Helical" evidence="1">
    <location>
        <begin position="271"/>
        <end position="292"/>
    </location>
</feature>
<feature type="transmembrane region" description="Helical" evidence="1">
    <location>
        <begin position="174"/>
        <end position="193"/>
    </location>
</feature>
<keyword evidence="1" id="KW-0472">Membrane</keyword>
<comment type="caution">
    <text evidence="2">The sequence shown here is derived from an EMBL/GenBank/DDBJ whole genome shotgun (WGS) entry which is preliminary data.</text>
</comment>
<evidence type="ECO:0000313" key="3">
    <source>
        <dbReference type="Proteomes" id="UP001432017"/>
    </source>
</evidence>
<dbReference type="Proteomes" id="UP001432017">
    <property type="component" value="Unassembled WGS sequence"/>
</dbReference>
<name>A0ABU7ZCM8_9PAST</name>
<evidence type="ECO:0000256" key="1">
    <source>
        <dbReference type="SAM" id="Phobius"/>
    </source>
</evidence>
<dbReference type="EMBL" id="JBAJJM010000002">
    <property type="protein sequence ID" value="MEG9475070.1"/>
    <property type="molecule type" value="Genomic_DNA"/>
</dbReference>
<dbReference type="PANTHER" id="PTHR38095:SF1">
    <property type="entry name" value="ANAEROBIC DIMETHYL SULFOXIDE REDUCTASE CHAIN YNFH"/>
    <property type="match status" value="1"/>
</dbReference>
<dbReference type="GO" id="GO:0016491">
    <property type="term" value="F:oxidoreductase activity"/>
    <property type="evidence" value="ECO:0007669"/>
    <property type="project" value="UniProtKB-KW"/>
</dbReference>
<accession>A0ABU7ZCM8</accession>